<dbReference type="SUPFAM" id="SSF53098">
    <property type="entry name" value="Ribonuclease H-like"/>
    <property type="match status" value="1"/>
</dbReference>
<evidence type="ECO:0008006" key="5">
    <source>
        <dbReference type="Google" id="ProtNLM"/>
    </source>
</evidence>
<evidence type="ECO:0000313" key="3">
    <source>
        <dbReference type="EMBL" id="KAK3230669.1"/>
    </source>
</evidence>
<dbReference type="CDD" id="cd06222">
    <property type="entry name" value="RNase_H_like"/>
    <property type="match status" value="1"/>
</dbReference>
<comment type="caution">
    <text evidence="3">The sequence shown here is derived from an EMBL/GenBank/DDBJ whole genome shotgun (WGS) entry which is preliminary data.</text>
</comment>
<keyword evidence="4" id="KW-1185">Reference proteome</keyword>
<name>A0AAE0B7C1_9ROSI</name>
<gene>
    <name evidence="3" type="ORF">Dsin_002550</name>
</gene>
<proteinExistence type="predicted"/>
<sequence length="408" mass="46693">MDGNATVNCLIAPSGGWNMHLLKDIFNAEDVDSILRIPMGLGRSEDDIMWHYKENGMFTVKSGYWIGRCLVESSSSSNPRLLKSWWNSFWKTKIMLKVKIFVWKTCNDWIPTKVNIAHRGVQTNGLCEACKASNETTLHSLWECRKLKHIHEEWLYGIIPLRGNYSTFFNLVWDVSCLVNKEHMELFYVMVWKIWFCRNSRNSTLHGCQMHKRQNVVCWSKDFIADFRNIENGKKDGFVRTKMYDCNWKPPDEGAYKANCDAVVENSGNQIGLGMVIMDSAVEVLASCSQILEANLSTKMAKLVAIHKCLQFCINCGLVPYAIETDDASLVKWITVKEKWNSYGGTILYDISNLNSTLKGLTFCHVRKRHNKAAHELAKYALGISKDVYWMEDFSGCISKDIEADMPG</sequence>
<dbReference type="InterPro" id="IPR052929">
    <property type="entry name" value="RNase_H-like_EbsB-rel"/>
</dbReference>
<dbReference type="InterPro" id="IPR036397">
    <property type="entry name" value="RNaseH_sf"/>
</dbReference>
<dbReference type="Pfam" id="PF13966">
    <property type="entry name" value="zf-RVT"/>
    <property type="match status" value="1"/>
</dbReference>
<reference evidence="3" key="1">
    <citation type="journal article" date="2023" name="Plant J.">
        <title>Genome sequences and population genomics provide insights into the demographic history, inbreeding, and mutation load of two 'living fossil' tree species of Dipteronia.</title>
        <authorList>
            <person name="Feng Y."/>
            <person name="Comes H.P."/>
            <person name="Chen J."/>
            <person name="Zhu S."/>
            <person name="Lu R."/>
            <person name="Zhang X."/>
            <person name="Li P."/>
            <person name="Qiu J."/>
            <person name="Olsen K.M."/>
            <person name="Qiu Y."/>
        </authorList>
    </citation>
    <scope>NUCLEOTIDE SEQUENCE</scope>
    <source>
        <strain evidence="3">NBL</strain>
    </source>
</reference>
<dbReference type="GO" id="GO:0004523">
    <property type="term" value="F:RNA-DNA hybrid ribonuclease activity"/>
    <property type="evidence" value="ECO:0007669"/>
    <property type="project" value="InterPro"/>
</dbReference>
<protein>
    <recommendedName>
        <fullName evidence="5">Reverse transcriptase zinc-binding domain-containing protein</fullName>
    </recommendedName>
</protein>
<dbReference type="PANTHER" id="PTHR47074:SF11">
    <property type="entry name" value="REVERSE TRANSCRIPTASE-LIKE PROTEIN"/>
    <property type="match status" value="1"/>
</dbReference>
<organism evidence="3 4">
    <name type="scientific">Dipteronia sinensis</name>
    <dbReference type="NCBI Taxonomy" id="43782"/>
    <lineage>
        <taxon>Eukaryota</taxon>
        <taxon>Viridiplantae</taxon>
        <taxon>Streptophyta</taxon>
        <taxon>Embryophyta</taxon>
        <taxon>Tracheophyta</taxon>
        <taxon>Spermatophyta</taxon>
        <taxon>Magnoliopsida</taxon>
        <taxon>eudicotyledons</taxon>
        <taxon>Gunneridae</taxon>
        <taxon>Pentapetalae</taxon>
        <taxon>rosids</taxon>
        <taxon>malvids</taxon>
        <taxon>Sapindales</taxon>
        <taxon>Sapindaceae</taxon>
        <taxon>Hippocastanoideae</taxon>
        <taxon>Acereae</taxon>
        <taxon>Dipteronia</taxon>
    </lineage>
</organism>
<feature type="domain" description="Reverse transcriptase zinc-binding" evidence="2">
    <location>
        <begin position="83"/>
        <end position="148"/>
    </location>
</feature>
<dbReference type="InterPro" id="IPR012337">
    <property type="entry name" value="RNaseH-like_sf"/>
</dbReference>
<dbReference type="InterPro" id="IPR026960">
    <property type="entry name" value="RVT-Znf"/>
</dbReference>
<evidence type="ECO:0000259" key="1">
    <source>
        <dbReference type="Pfam" id="PF13456"/>
    </source>
</evidence>
<dbReference type="EMBL" id="JANJYJ010000001">
    <property type="protein sequence ID" value="KAK3230669.1"/>
    <property type="molecule type" value="Genomic_DNA"/>
</dbReference>
<dbReference type="Proteomes" id="UP001281410">
    <property type="component" value="Unassembled WGS sequence"/>
</dbReference>
<dbReference type="PANTHER" id="PTHR47074">
    <property type="entry name" value="BNAC02G40300D PROTEIN"/>
    <property type="match status" value="1"/>
</dbReference>
<evidence type="ECO:0000313" key="4">
    <source>
        <dbReference type="Proteomes" id="UP001281410"/>
    </source>
</evidence>
<dbReference type="AlphaFoldDB" id="A0AAE0B7C1"/>
<dbReference type="InterPro" id="IPR044730">
    <property type="entry name" value="RNase_H-like_dom_plant"/>
</dbReference>
<dbReference type="GO" id="GO:0003676">
    <property type="term" value="F:nucleic acid binding"/>
    <property type="evidence" value="ECO:0007669"/>
    <property type="project" value="InterPro"/>
</dbReference>
<dbReference type="Pfam" id="PF13456">
    <property type="entry name" value="RVT_3"/>
    <property type="match status" value="1"/>
</dbReference>
<feature type="domain" description="RNase H type-1" evidence="1">
    <location>
        <begin position="259"/>
        <end position="381"/>
    </location>
</feature>
<dbReference type="InterPro" id="IPR002156">
    <property type="entry name" value="RNaseH_domain"/>
</dbReference>
<evidence type="ECO:0000259" key="2">
    <source>
        <dbReference type="Pfam" id="PF13966"/>
    </source>
</evidence>
<dbReference type="Gene3D" id="3.30.420.10">
    <property type="entry name" value="Ribonuclease H-like superfamily/Ribonuclease H"/>
    <property type="match status" value="1"/>
</dbReference>
<accession>A0AAE0B7C1</accession>